<evidence type="ECO:0000313" key="4">
    <source>
        <dbReference type="Proteomes" id="UP001501598"/>
    </source>
</evidence>
<comment type="caution">
    <text evidence="3">The sequence shown here is derived from an EMBL/GenBank/DDBJ whole genome shotgun (WGS) entry which is preliminary data.</text>
</comment>
<dbReference type="PANTHER" id="PTHR46696">
    <property type="entry name" value="P450, PUTATIVE (EUROFUNG)-RELATED"/>
    <property type="match status" value="1"/>
</dbReference>
<dbReference type="PRINTS" id="PR00385">
    <property type="entry name" value="P450"/>
</dbReference>
<dbReference type="PANTHER" id="PTHR46696:SF6">
    <property type="entry name" value="P450, PUTATIVE (EUROFUNG)-RELATED"/>
    <property type="match status" value="1"/>
</dbReference>
<sequence>MTARQPSVRHCAFDFEGDPSLRTNHFEVFDELSDSAEFLYSSTPGYWMFSGMEAVHEALTSPGLFSNAPLSAMKRDREKRVPYRFVPQQLDPPEHGLYRRIIMPLLSPVRMRKLEPGIRATAAELAAGLRSRGRCEVVEDFARPLVMSVFLELFGLPGEETRRFADLAGRLLVGDPEDVDGSGVQAVFDELTEFLAAAVDECRSRPREDVLSGIVHGRVNGEPLPESRLAEMVLQVFTAGLETTTAAIAYLIRHCAGDPVVQEEIRADRSLVPAAVEESLRLYSQVAPSRRVVQDADFRGCPVKKDDYVVLPLAFANRDLDAFSDARRFDLRRADNRHIAFGAGAHRCAGSHLARVELVAAVDEFHQALPSYRPAPDASVEEYVVGISGPVRVDIEWDVKEHG</sequence>
<evidence type="ECO:0000256" key="2">
    <source>
        <dbReference type="RuleBase" id="RU000461"/>
    </source>
</evidence>
<dbReference type="Proteomes" id="UP001501598">
    <property type="component" value="Unassembled WGS sequence"/>
</dbReference>
<keyword evidence="2" id="KW-0408">Iron</keyword>
<gene>
    <name evidence="3" type="ORF">GCM10023175_50080</name>
</gene>
<dbReference type="InterPro" id="IPR001128">
    <property type="entry name" value="Cyt_P450"/>
</dbReference>
<organism evidence="3 4">
    <name type="scientific">Pseudonocardia xishanensis</name>
    <dbReference type="NCBI Taxonomy" id="630995"/>
    <lineage>
        <taxon>Bacteria</taxon>
        <taxon>Bacillati</taxon>
        <taxon>Actinomycetota</taxon>
        <taxon>Actinomycetes</taxon>
        <taxon>Pseudonocardiales</taxon>
        <taxon>Pseudonocardiaceae</taxon>
        <taxon>Pseudonocardia</taxon>
    </lineage>
</organism>
<evidence type="ECO:0000256" key="1">
    <source>
        <dbReference type="ARBA" id="ARBA00010617"/>
    </source>
</evidence>
<comment type="similarity">
    <text evidence="1 2">Belongs to the cytochrome P450 family.</text>
</comment>
<keyword evidence="2" id="KW-0503">Monooxygenase</keyword>
<dbReference type="Gene3D" id="1.10.630.10">
    <property type="entry name" value="Cytochrome P450"/>
    <property type="match status" value="1"/>
</dbReference>
<keyword evidence="2" id="KW-0479">Metal-binding</keyword>
<evidence type="ECO:0000313" key="3">
    <source>
        <dbReference type="EMBL" id="GAA4553660.1"/>
    </source>
</evidence>
<dbReference type="PRINTS" id="PR00359">
    <property type="entry name" value="BP450"/>
</dbReference>
<protein>
    <submittedName>
        <fullName evidence="3">Cytochrome P450</fullName>
    </submittedName>
</protein>
<name>A0ABP8RZA2_9PSEU</name>
<dbReference type="Pfam" id="PF00067">
    <property type="entry name" value="p450"/>
    <property type="match status" value="1"/>
</dbReference>
<dbReference type="InterPro" id="IPR036396">
    <property type="entry name" value="Cyt_P450_sf"/>
</dbReference>
<keyword evidence="2" id="KW-0349">Heme</keyword>
<dbReference type="RefSeq" id="WP_345423391.1">
    <property type="nucleotide sequence ID" value="NZ_BAABGT010000076.1"/>
</dbReference>
<dbReference type="PROSITE" id="PS00086">
    <property type="entry name" value="CYTOCHROME_P450"/>
    <property type="match status" value="1"/>
</dbReference>
<dbReference type="InterPro" id="IPR002397">
    <property type="entry name" value="Cyt_P450_B"/>
</dbReference>
<reference evidence="4" key="1">
    <citation type="journal article" date="2019" name="Int. J. Syst. Evol. Microbiol.">
        <title>The Global Catalogue of Microorganisms (GCM) 10K type strain sequencing project: providing services to taxonomists for standard genome sequencing and annotation.</title>
        <authorList>
            <consortium name="The Broad Institute Genomics Platform"/>
            <consortium name="The Broad Institute Genome Sequencing Center for Infectious Disease"/>
            <person name="Wu L."/>
            <person name="Ma J."/>
        </authorList>
    </citation>
    <scope>NUCLEOTIDE SEQUENCE [LARGE SCALE GENOMIC DNA]</scope>
    <source>
        <strain evidence="4">JCM 17906</strain>
    </source>
</reference>
<dbReference type="SUPFAM" id="SSF48264">
    <property type="entry name" value="Cytochrome P450"/>
    <property type="match status" value="1"/>
</dbReference>
<keyword evidence="4" id="KW-1185">Reference proteome</keyword>
<dbReference type="EMBL" id="BAABGT010000076">
    <property type="protein sequence ID" value="GAA4553660.1"/>
    <property type="molecule type" value="Genomic_DNA"/>
</dbReference>
<dbReference type="InterPro" id="IPR017972">
    <property type="entry name" value="Cyt_P450_CS"/>
</dbReference>
<keyword evidence="2" id="KW-0560">Oxidoreductase</keyword>
<accession>A0ABP8RZA2</accession>
<proteinExistence type="inferred from homology"/>